<dbReference type="Proteomes" id="UP000078546">
    <property type="component" value="Unassembled WGS sequence"/>
</dbReference>
<dbReference type="EMBL" id="FLQU01000413">
    <property type="protein sequence ID" value="SBS85310.1"/>
    <property type="molecule type" value="Genomic_DNA"/>
</dbReference>
<gene>
    <name evidence="2" type="ORF">POVCU1_028160</name>
    <name evidence="1" type="ORF">POVCU2_0030800</name>
</gene>
<dbReference type="Proteomes" id="UP000078560">
    <property type="component" value="Unassembled WGS sequence"/>
</dbReference>
<reference evidence="1" key="2">
    <citation type="submission" date="2016-05" db="EMBL/GenBank/DDBJ databases">
        <authorList>
            <person name="Lavstsen T."/>
            <person name="Jespersen J.S."/>
        </authorList>
    </citation>
    <scope>NUCLEOTIDE SEQUENCE [LARGE SCALE GENOMIC DNA]</scope>
</reference>
<reference evidence="3 4" key="1">
    <citation type="submission" date="2016-05" db="EMBL/GenBank/DDBJ databases">
        <authorList>
            <person name="Naeem Raeece"/>
        </authorList>
    </citation>
    <scope>NUCLEOTIDE SEQUENCE [LARGE SCALE GENOMIC DNA]</scope>
</reference>
<sequence length="99" mass="11481">MCRKISTFGISATTSANTVNENYSFVDTAKAVNTAARSGFCSKVDDVRETNLFGTLNEFGEYTKRVWWVCKRSWVRTQNKWIMYPRVNERRLVFPVKLS</sequence>
<proteinExistence type="predicted"/>
<protein>
    <submittedName>
        <fullName evidence="1">Uncharacterized protein</fullName>
    </submittedName>
</protein>
<dbReference type="EMBL" id="FLQV01000520">
    <property type="protein sequence ID" value="SBS94380.1"/>
    <property type="molecule type" value="Genomic_DNA"/>
</dbReference>
<evidence type="ECO:0000313" key="2">
    <source>
        <dbReference type="EMBL" id="SBS94380.1"/>
    </source>
</evidence>
<dbReference type="AlphaFoldDB" id="A0A1A8W042"/>
<name>A0A1A8W042_PLAOA</name>
<organism evidence="1 4">
    <name type="scientific">Plasmodium ovale curtisi</name>
    <dbReference type="NCBI Taxonomy" id="864141"/>
    <lineage>
        <taxon>Eukaryota</taxon>
        <taxon>Sar</taxon>
        <taxon>Alveolata</taxon>
        <taxon>Apicomplexa</taxon>
        <taxon>Aconoidasida</taxon>
        <taxon>Haemosporida</taxon>
        <taxon>Plasmodiidae</taxon>
        <taxon>Plasmodium</taxon>
        <taxon>Plasmodium (Plasmodium)</taxon>
    </lineage>
</organism>
<evidence type="ECO:0000313" key="1">
    <source>
        <dbReference type="EMBL" id="SBS85310.1"/>
    </source>
</evidence>
<evidence type="ECO:0000313" key="3">
    <source>
        <dbReference type="Proteomes" id="UP000078546"/>
    </source>
</evidence>
<accession>A0A1A8W042</accession>
<evidence type="ECO:0000313" key="4">
    <source>
        <dbReference type="Proteomes" id="UP000078560"/>
    </source>
</evidence>